<keyword evidence="6" id="KW-1185">Reference proteome</keyword>
<accession>A0A841KP27</accession>
<keyword evidence="3" id="KW-0804">Transcription</keyword>
<gene>
    <name evidence="5" type="ORF">HNQ80_001130</name>
</gene>
<protein>
    <submittedName>
        <fullName evidence="5">DNA-binding HxlR family transcriptional regulator</fullName>
    </submittedName>
</protein>
<dbReference type="Gene3D" id="1.10.10.10">
    <property type="entry name" value="Winged helix-like DNA-binding domain superfamily/Winged helix DNA-binding domain"/>
    <property type="match status" value="1"/>
</dbReference>
<name>A0A841KP27_9FIRM</name>
<dbReference type="Proteomes" id="UP000579281">
    <property type="component" value="Unassembled WGS sequence"/>
</dbReference>
<evidence type="ECO:0000259" key="4">
    <source>
        <dbReference type="PROSITE" id="PS51118"/>
    </source>
</evidence>
<reference evidence="5 6" key="1">
    <citation type="submission" date="2020-08" db="EMBL/GenBank/DDBJ databases">
        <title>Genomic Encyclopedia of Type Strains, Phase IV (KMG-IV): sequencing the most valuable type-strain genomes for metagenomic binning, comparative biology and taxonomic classification.</title>
        <authorList>
            <person name="Goeker M."/>
        </authorList>
    </citation>
    <scope>NUCLEOTIDE SEQUENCE [LARGE SCALE GENOMIC DNA]</scope>
    <source>
        <strain evidence="5 6">DSM 103526</strain>
    </source>
</reference>
<keyword evidence="2 5" id="KW-0238">DNA-binding</keyword>
<sequence>MKYVPKLEKEIMCPIEYGLNIFGGKWKSRIICVLSSKDVMRYGEIRKELSNITDAVLAAMLKELIADKIIQRKQYNEIPPKVEYSLTEGGKSVLPILQSICQWSRTHTNEEIDKKLPPCMTCDQL</sequence>
<proteinExistence type="predicted"/>
<dbReference type="InterPro" id="IPR036388">
    <property type="entry name" value="WH-like_DNA-bd_sf"/>
</dbReference>
<dbReference type="GO" id="GO:0003677">
    <property type="term" value="F:DNA binding"/>
    <property type="evidence" value="ECO:0007669"/>
    <property type="project" value="UniProtKB-KW"/>
</dbReference>
<keyword evidence="1" id="KW-0805">Transcription regulation</keyword>
<dbReference type="RefSeq" id="WP_184308979.1">
    <property type="nucleotide sequence ID" value="NZ_JACHEN010000005.1"/>
</dbReference>
<organism evidence="5 6">
    <name type="scientific">Anaerosolibacter carboniphilus</name>
    <dbReference type="NCBI Taxonomy" id="1417629"/>
    <lineage>
        <taxon>Bacteria</taxon>
        <taxon>Bacillati</taxon>
        <taxon>Bacillota</taxon>
        <taxon>Clostridia</taxon>
        <taxon>Peptostreptococcales</taxon>
        <taxon>Thermotaleaceae</taxon>
        <taxon>Anaerosolibacter</taxon>
    </lineage>
</organism>
<dbReference type="AlphaFoldDB" id="A0A841KP27"/>
<dbReference type="PANTHER" id="PTHR33204">
    <property type="entry name" value="TRANSCRIPTIONAL REGULATOR, MARR FAMILY"/>
    <property type="match status" value="1"/>
</dbReference>
<dbReference type="PANTHER" id="PTHR33204:SF29">
    <property type="entry name" value="TRANSCRIPTIONAL REGULATOR"/>
    <property type="match status" value="1"/>
</dbReference>
<evidence type="ECO:0000313" key="6">
    <source>
        <dbReference type="Proteomes" id="UP000579281"/>
    </source>
</evidence>
<evidence type="ECO:0000256" key="3">
    <source>
        <dbReference type="ARBA" id="ARBA00023163"/>
    </source>
</evidence>
<evidence type="ECO:0000256" key="2">
    <source>
        <dbReference type="ARBA" id="ARBA00023125"/>
    </source>
</evidence>
<dbReference type="EMBL" id="JACHEN010000005">
    <property type="protein sequence ID" value="MBB6215041.1"/>
    <property type="molecule type" value="Genomic_DNA"/>
</dbReference>
<evidence type="ECO:0000313" key="5">
    <source>
        <dbReference type="EMBL" id="MBB6215041.1"/>
    </source>
</evidence>
<comment type="caution">
    <text evidence="5">The sequence shown here is derived from an EMBL/GenBank/DDBJ whole genome shotgun (WGS) entry which is preliminary data.</text>
</comment>
<feature type="domain" description="HTH hxlR-type" evidence="4">
    <location>
        <begin position="13"/>
        <end position="112"/>
    </location>
</feature>
<dbReference type="InterPro" id="IPR036390">
    <property type="entry name" value="WH_DNA-bd_sf"/>
</dbReference>
<dbReference type="InterPro" id="IPR002577">
    <property type="entry name" value="HTH_HxlR"/>
</dbReference>
<dbReference type="PROSITE" id="PS51118">
    <property type="entry name" value="HTH_HXLR"/>
    <property type="match status" value="1"/>
</dbReference>
<dbReference type="Pfam" id="PF01638">
    <property type="entry name" value="HxlR"/>
    <property type="match status" value="1"/>
</dbReference>
<dbReference type="SUPFAM" id="SSF46785">
    <property type="entry name" value="Winged helix' DNA-binding domain"/>
    <property type="match status" value="1"/>
</dbReference>
<evidence type="ECO:0000256" key="1">
    <source>
        <dbReference type="ARBA" id="ARBA00023015"/>
    </source>
</evidence>